<organism evidence="1 2">
    <name type="scientific">Natronomonas pharaonis (strain ATCC 35678 / DSM 2160 / CIP 103997 / JCM 8858 / NBRC 14720 / NCIMB 2260 / Gabara)</name>
    <name type="common">Halobacterium pharaonis</name>
    <dbReference type="NCBI Taxonomy" id="348780"/>
    <lineage>
        <taxon>Archaea</taxon>
        <taxon>Methanobacteriati</taxon>
        <taxon>Methanobacteriota</taxon>
        <taxon>Stenosarchaea group</taxon>
        <taxon>Halobacteria</taxon>
        <taxon>Halobacteriales</taxon>
        <taxon>Natronomonadaceae</taxon>
        <taxon>Natronomonas</taxon>
    </lineage>
</organism>
<evidence type="ECO:0000313" key="2">
    <source>
        <dbReference type="Proteomes" id="UP000002698"/>
    </source>
</evidence>
<dbReference type="EnsemblBacteria" id="CAI50823">
    <property type="protein sequence ID" value="CAI50823"/>
    <property type="gene ID" value="NP_6086A"/>
</dbReference>
<evidence type="ECO:0000313" key="1">
    <source>
        <dbReference type="EMBL" id="CAI50823.1"/>
    </source>
</evidence>
<keyword evidence="2" id="KW-1185">Reference proteome</keyword>
<dbReference type="Proteomes" id="UP000002698">
    <property type="component" value="Plasmid PL131"/>
</dbReference>
<accession>Q3IM42</accession>
<dbReference type="GeneID" id="3694611"/>
<keyword evidence="1" id="KW-0614">Plasmid</keyword>
<geneLocation type="plasmid" evidence="1 2">
    <name>PL131</name>
</geneLocation>
<dbReference type="AlphaFoldDB" id="Q3IM42"/>
<dbReference type="HOGENOM" id="CLU_1010541_0_0_2"/>
<proteinExistence type="predicted"/>
<dbReference type="RefSeq" id="WP_011324425.1">
    <property type="nucleotide sequence ID" value="NC_007427.1"/>
</dbReference>
<gene>
    <name evidence="1" type="ordered locus">NP_6086A</name>
</gene>
<name>Q3IM42_NATPD</name>
<sequence length="275" mass="29350">MRRRALLAATGTACGVLAGCLDIDSRFSGSPADARESLDLAVPEIQLRTSYLYPTHPDAAAVRAGGSDQFIFLDVATESTVSYQDISLQLEGEAETPVERVGRETMDSVFHHGWMADSALPARPYEGGDGLVGFSVPRDIAPVESATLVAETKEKRGEWSAPAETVAQLHTPPEFEASLSLPEEIVWESTFEAELSVTNDGGRAGVFVAVLGVESAMHPNRITTTVPAGETETWTTQLEYPSPFEGGSDEPRASVTYELDSGEEVVTATTTVVAD</sequence>
<protein>
    <submittedName>
        <fullName evidence="1">Uncharacterized protein</fullName>
    </submittedName>
</protein>
<dbReference type="EMBL" id="CR936258">
    <property type="protein sequence ID" value="CAI50823.1"/>
    <property type="molecule type" value="Genomic_DNA"/>
</dbReference>
<dbReference type="OrthoDB" id="270566at2157"/>
<reference evidence="1 2" key="1">
    <citation type="journal article" date="2005" name="Genome Res.">
        <title>Living with two extremes: conclusions from the genome sequence of Natronomonas pharaonis.</title>
        <authorList>
            <person name="Falb M."/>
            <person name="Pfeiffer F."/>
            <person name="Palm P."/>
            <person name="Rodewald K."/>
            <person name="Hickmann V."/>
            <person name="Tittor J."/>
            <person name="Oesterhelt D."/>
        </authorList>
    </citation>
    <scope>NUCLEOTIDE SEQUENCE [LARGE SCALE GENOMIC DNA]</scope>
    <source>
        <strain evidence="2">ATCC 35678 / DSM 2160 / CIP 103997 / JCM 8858 / NBRC 14720 / NCIMB 2260 / Gabara</strain>
    </source>
</reference>
<dbReference type="PROSITE" id="PS51257">
    <property type="entry name" value="PROKAR_LIPOPROTEIN"/>
    <property type="match status" value="1"/>
</dbReference>
<dbReference type="KEGG" id="nph:NP_6086A"/>